<dbReference type="OMA" id="PFKDCVA"/>
<evidence type="ECO:0000313" key="8">
    <source>
        <dbReference type="EMBL" id="EOY33341.1"/>
    </source>
</evidence>
<dbReference type="PANTHER" id="PTHR33057:SF113">
    <property type="entry name" value="TRANSCRIPTION REPRESSOR"/>
    <property type="match status" value="1"/>
</dbReference>
<evidence type="ECO:0000259" key="7">
    <source>
        <dbReference type="PROSITE" id="PS51754"/>
    </source>
</evidence>
<evidence type="ECO:0000256" key="6">
    <source>
        <dbReference type="RuleBase" id="RU367028"/>
    </source>
</evidence>
<organism evidence="8 9">
    <name type="scientific">Theobroma cacao</name>
    <name type="common">Cacao</name>
    <name type="synonym">Cocoa</name>
    <dbReference type="NCBI Taxonomy" id="3641"/>
    <lineage>
        <taxon>Eukaryota</taxon>
        <taxon>Viridiplantae</taxon>
        <taxon>Streptophyta</taxon>
        <taxon>Embryophyta</taxon>
        <taxon>Tracheophyta</taxon>
        <taxon>Spermatophyta</taxon>
        <taxon>Magnoliopsida</taxon>
        <taxon>eudicotyledons</taxon>
        <taxon>Gunneridae</taxon>
        <taxon>Pentapetalae</taxon>
        <taxon>rosids</taxon>
        <taxon>malvids</taxon>
        <taxon>Malvales</taxon>
        <taxon>Malvaceae</taxon>
        <taxon>Byttnerioideae</taxon>
        <taxon>Theobroma</taxon>
    </lineage>
</organism>
<reference evidence="8 9" key="1">
    <citation type="journal article" date="2013" name="Genome Biol.">
        <title>The genome sequence of the most widely cultivated cacao type and its use to identify candidate genes regulating pod color.</title>
        <authorList>
            <person name="Motamayor J.C."/>
            <person name="Mockaitis K."/>
            <person name="Schmutz J."/>
            <person name="Haiminen N."/>
            <person name="Iii D.L."/>
            <person name="Cornejo O."/>
            <person name="Findley S.D."/>
            <person name="Zheng P."/>
            <person name="Utro F."/>
            <person name="Royaert S."/>
            <person name="Saski C."/>
            <person name="Jenkins J."/>
            <person name="Podicheti R."/>
            <person name="Zhao M."/>
            <person name="Scheffler B.E."/>
            <person name="Stack J.C."/>
            <person name="Feltus F.A."/>
            <person name="Mustiga G.M."/>
            <person name="Amores F."/>
            <person name="Phillips W."/>
            <person name="Marelli J.P."/>
            <person name="May G.D."/>
            <person name="Shapiro H."/>
            <person name="Ma J."/>
            <person name="Bustamante C.D."/>
            <person name="Schnell R.J."/>
            <person name="Main D."/>
            <person name="Gilbert D."/>
            <person name="Parida L."/>
            <person name="Kuhn D.N."/>
        </authorList>
    </citation>
    <scope>NUCLEOTIDE SEQUENCE [LARGE SCALE GENOMIC DNA]</scope>
    <source>
        <strain evidence="9">cv. Matina 1-6</strain>
    </source>
</reference>
<dbReference type="CDD" id="cd06222">
    <property type="entry name" value="RNase_H_like"/>
    <property type="match status" value="1"/>
</dbReference>
<dbReference type="GO" id="GO:0003676">
    <property type="term" value="F:nucleic acid binding"/>
    <property type="evidence" value="ECO:0007669"/>
    <property type="project" value="InterPro"/>
</dbReference>
<dbReference type="NCBIfam" id="TIGR01568">
    <property type="entry name" value="A_thal_3678"/>
    <property type="match status" value="1"/>
</dbReference>
<gene>
    <name evidence="8" type="ORF">TCM_041298</name>
</gene>
<name>A0A061GV17_THECC</name>
<evidence type="ECO:0000256" key="1">
    <source>
        <dbReference type="ARBA" id="ARBA00004123"/>
    </source>
</evidence>
<keyword evidence="3 6" id="KW-0805">Transcription regulation</keyword>
<keyword evidence="2 6" id="KW-0678">Repressor</keyword>
<feature type="domain" description="OVATE" evidence="7">
    <location>
        <begin position="114"/>
        <end position="173"/>
    </location>
</feature>
<comment type="function">
    <text evidence="6">Transcriptional repressor that regulates multiple aspects of plant growth and development.</text>
</comment>
<dbReference type="PROSITE" id="PS51754">
    <property type="entry name" value="OVATE"/>
    <property type="match status" value="1"/>
</dbReference>
<dbReference type="SUPFAM" id="SSF53098">
    <property type="entry name" value="Ribonuclease H-like"/>
    <property type="match status" value="1"/>
</dbReference>
<sequence>MVKKMKLPFICKKTNTKGTWKLSLFKQFKAISFINKPKTIKNSNSVLSDTARFISVLDSSWSQSRNGLSLPKGSEELLEMDSKALRSDRLFFEPGNTNSILEAARFPFKDCVALALETGDPYMDFRISMEEIVEACELKDQEHLEELLAWYLKMNRKNNHGFIVGAFIDMFATASKRVLKFNTDGTSKGCPREYGNGGILRNENEDILAFFSKTIGVTHASKAELIAVKEAALFYAASRWNSTHSLLLECDFSNVVRKPAEVP</sequence>
<dbReference type="InterPro" id="IPR006458">
    <property type="entry name" value="Ovate_C"/>
</dbReference>
<evidence type="ECO:0000256" key="2">
    <source>
        <dbReference type="ARBA" id="ARBA00022491"/>
    </source>
</evidence>
<dbReference type="GO" id="GO:0005634">
    <property type="term" value="C:nucleus"/>
    <property type="evidence" value="ECO:0007669"/>
    <property type="project" value="UniProtKB-SubCell"/>
</dbReference>
<accession>A0A061GV17</accession>
<dbReference type="InterPro" id="IPR012337">
    <property type="entry name" value="RNaseH-like_sf"/>
</dbReference>
<dbReference type="Pfam" id="PF04844">
    <property type="entry name" value="Ovate"/>
    <property type="match status" value="1"/>
</dbReference>
<keyword evidence="9" id="KW-1185">Reference proteome</keyword>
<comment type="subcellular location">
    <subcellularLocation>
        <location evidence="1 6">Nucleus</location>
    </subcellularLocation>
</comment>
<protein>
    <recommendedName>
        <fullName evidence="6">Transcription repressor</fullName>
    </recommendedName>
    <alternativeName>
        <fullName evidence="6">Ovate family protein</fullName>
    </alternativeName>
</protein>
<dbReference type="eggNOG" id="ENOG502S5MQ">
    <property type="taxonomic scope" value="Eukaryota"/>
</dbReference>
<dbReference type="HOGENOM" id="CLU_1059290_0_0_1"/>
<dbReference type="Gene3D" id="3.30.420.10">
    <property type="entry name" value="Ribonuclease H-like superfamily/Ribonuclease H"/>
    <property type="match status" value="1"/>
</dbReference>
<dbReference type="InterPro" id="IPR036397">
    <property type="entry name" value="RNaseH_sf"/>
</dbReference>
<keyword evidence="4 6" id="KW-0804">Transcription</keyword>
<dbReference type="Gramene" id="EOY33341">
    <property type="protein sequence ID" value="EOY33341"/>
    <property type="gene ID" value="TCM_041298"/>
</dbReference>
<dbReference type="Proteomes" id="UP000026915">
    <property type="component" value="Chromosome 9"/>
</dbReference>
<dbReference type="PANTHER" id="PTHR33057">
    <property type="entry name" value="TRANSCRIPTION REPRESSOR OFP7-RELATED"/>
    <property type="match status" value="1"/>
</dbReference>
<dbReference type="InterPro" id="IPR038933">
    <property type="entry name" value="Ovate"/>
</dbReference>
<proteinExistence type="predicted"/>
<dbReference type="EMBL" id="CM001887">
    <property type="protein sequence ID" value="EOY33341.1"/>
    <property type="molecule type" value="Genomic_DNA"/>
</dbReference>
<evidence type="ECO:0000313" key="9">
    <source>
        <dbReference type="Proteomes" id="UP000026915"/>
    </source>
</evidence>
<dbReference type="AlphaFoldDB" id="A0A061GV17"/>
<evidence type="ECO:0000256" key="5">
    <source>
        <dbReference type="ARBA" id="ARBA00023242"/>
    </source>
</evidence>
<dbReference type="InParanoid" id="A0A061GV17"/>
<keyword evidence="5 6" id="KW-0539">Nucleus</keyword>
<dbReference type="InterPro" id="IPR044730">
    <property type="entry name" value="RNase_H-like_dom_plant"/>
</dbReference>
<evidence type="ECO:0000256" key="3">
    <source>
        <dbReference type="ARBA" id="ARBA00023015"/>
    </source>
</evidence>
<dbReference type="STRING" id="3641.A0A061GV17"/>
<evidence type="ECO:0000256" key="4">
    <source>
        <dbReference type="ARBA" id="ARBA00023163"/>
    </source>
</evidence>
<dbReference type="GO" id="GO:0045892">
    <property type="term" value="P:negative regulation of DNA-templated transcription"/>
    <property type="evidence" value="ECO:0007669"/>
    <property type="project" value="UniProtKB-UniRule"/>
</dbReference>